<proteinExistence type="predicted"/>
<sequence length="48" mass="5485">MLCTKFTDCQLAFCLLVNQFLCHCSRVRLFVAISKVSVSKIYGGYFTE</sequence>
<evidence type="ECO:0000313" key="1">
    <source>
        <dbReference type="EMBL" id="KTF05919.1"/>
    </source>
</evidence>
<protein>
    <submittedName>
        <fullName evidence="1">Uncharacterized protein</fullName>
    </submittedName>
</protein>
<dbReference type="AlphaFoldDB" id="A0A1B6NR46"/>
<gene>
    <name evidence="1" type="ORF">MGSAQ_002585</name>
</gene>
<reference evidence="1" key="1">
    <citation type="submission" date="2013-11" db="EMBL/GenBank/DDBJ databases">
        <title>Microbial diversity, functional groups and degradation webs in Northern and Southern Mediterranean and Red Sea marine crude oil polluted sites.</title>
        <authorList>
            <person name="Daffonchio D."/>
            <person name="Mapelli F."/>
            <person name="Ferrer M."/>
            <person name="Richter M."/>
            <person name="Cherif A."/>
            <person name="Malkawi H.I."/>
            <person name="Yakimov M.M."/>
            <person name="Abdel-Fattah Y.R."/>
            <person name="Blaghen M."/>
            <person name="Golyshin P.N."/>
            <person name="Kalogerakis N."/>
            <person name="Boon N."/>
            <person name="Magagnini M."/>
            <person name="Fava F."/>
        </authorList>
    </citation>
    <scope>NUCLEOTIDE SEQUENCE</scope>
</reference>
<comment type="caution">
    <text evidence="1">The sequence shown here is derived from an EMBL/GenBank/DDBJ whole genome shotgun (WGS) entry which is preliminary data.</text>
</comment>
<dbReference type="EMBL" id="AYSL01001486">
    <property type="protein sequence ID" value="KTF05919.1"/>
    <property type="molecule type" value="Genomic_DNA"/>
</dbReference>
<accession>A0A1B6NR46</accession>
<organism evidence="1">
    <name type="scientific">marine sediment metagenome</name>
    <dbReference type="NCBI Taxonomy" id="412755"/>
    <lineage>
        <taxon>unclassified sequences</taxon>
        <taxon>metagenomes</taxon>
        <taxon>ecological metagenomes</taxon>
    </lineage>
</organism>
<name>A0A1B6NR46_9ZZZZ</name>